<dbReference type="PANTHER" id="PTHR42354">
    <property type="entry name" value="C2H2-TYPE DOMAIN-CONTAINING PROTEIN"/>
    <property type="match status" value="1"/>
</dbReference>
<dbReference type="EMBL" id="WNKQ01000006">
    <property type="protein sequence ID" value="KAF5850780.1"/>
    <property type="molecule type" value="Genomic_DNA"/>
</dbReference>
<evidence type="ECO:0000313" key="2">
    <source>
        <dbReference type="EMBL" id="KAF5850780.1"/>
    </source>
</evidence>
<dbReference type="PANTHER" id="PTHR42354:SF1">
    <property type="entry name" value="C2H2-TYPE DOMAIN-CONTAINING PROTEIN"/>
    <property type="match status" value="1"/>
</dbReference>
<feature type="compositionally biased region" description="Basic and acidic residues" evidence="1">
    <location>
        <begin position="300"/>
        <end position="316"/>
    </location>
</feature>
<reference evidence="2" key="1">
    <citation type="submission" date="2019-11" db="EMBL/GenBank/DDBJ databases">
        <title>Bipolaris sorokiniana Genome sequencing.</title>
        <authorList>
            <person name="Wang H."/>
        </authorList>
    </citation>
    <scope>NUCLEOTIDE SEQUENCE</scope>
</reference>
<dbReference type="Proteomes" id="UP000624244">
    <property type="component" value="Unassembled WGS sequence"/>
</dbReference>
<protein>
    <recommendedName>
        <fullName evidence="4">C2H2-type domain-containing protein</fullName>
    </recommendedName>
</protein>
<accession>A0A8H5ZKI4</accession>
<proteinExistence type="predicted"/>
<evidence type="ECO:0000256" key="1">
    <source>
        <dbReference type="SAM" id="MobiDB-lite"/>
    </source>
</evidence>
<feature type="compositionally biased region" description="Pro residues" evidence="1">
    <location>
        <begin position="289"/>
        <end position="299"/>
    </location>
</feature>
<dbReference type="AlphaFoldDB" id="A0A8H5ZKI4"/>
<evidence type="ECO:0000313" key="3">
    <source>
        <dbReference type="Proteomes" id="UP000624244"/>
    </source>
</evidence>
<feature type="compositionally biased region" description="Pro residues" evidence="1">
    <location>
        <begin position="228"/>
        <end position="250"/>
    </location>
</feature>
<feature type="region of interest" description="Disordered" evidence="1">
    <location>
        <begin position="225"/>
        <end position="319"/>
    </location>
</feature>
<gene>
    <name evidence="2" type="ORF">GGP41_010389</name>
</gene>
<evidence type="ECO:0008006" key="4">
    <source>
        <dbReference type="Google" id="ProtNLM"/>
    </source>
</evidence>
<sequence length="450" mass="51219">MIWCRNSCLVVRLSSGARCSRSFDVCILLLHHTTHEFCILSFLIEMKPETEEAVQAAKGLLTELVIVASLVRALTDSFGSASDLYQKLKRKSSPRDSDDEDRFHINMLGHRRRDSGFSMSSRSKDLCESEGELIFTSSAQIRAEYERGYGKIGESFARGDATAQIQLQSQIIQLQKVLLVIHQDLSMSSYIAPSSTHSHLVRLIQTTRTARAASMAALSMQYQRMLPTPSPSPRQPDPPFSPPYSPPGAFPDPEDTWHTTKPFKPRRRTGDSSSSSTSSEDKEFKILPVPNPISKPKPVPKPEPDLKPKPKPEDKPCPPTTKTRLFCIYAKELQDNPLMPLADAYKPCGDNKCPFCRTYLAMRPGKIWEIVVDNCRESKHLRRKPLYRVFRIKNRFIVKSHREQGGFACVLCARFRRFDMLCRDIGSLMDHLWREHTADELEWDCDILEC</sequence>
<comment type="caution">
    <text evidence="2">The sequence shown here is derived from an EMBL/GenBank/DDBJ whole genome shotgun (WGS) entry which is preliminary data.</text>
</comment>
<organism evidence="2 3">
    <name type="scientific">Cochliobolus sativus</name>
    <name type="common">Common root rot and spot blotch fungus</name>
    <name type="synonym">Bipolaris sorokiniana</name>
    <dbReference type="NCBI Taxonomy" id="45130"/>
    <lineage>
        <taxon>Eukaryota</taxon>
        <taxon>Fungi</taxon>
        <taxon>Dikarya</taxon>
        <taxon>Ascomycota</taxon>
        <taxon>Pezizomycotina</taxon>
        <taxon>Dothideomycetes</taxon>
        <taxon>Pleosporomycetidae</taxon>
        <taxon>Pleosporales</taxon>
        <taxon>Pleosporineae</taxon>
        <taxon>Pleosporaceae</taxon>
        <taxon>Bipolaris</taxon>
    </lineage>
</organism>
<name>A0A8H5ZKI4_COCSA</name>